<dbReference type="Proteomes" id="UP001189429">
    <property type="component" value="Unassembled WGS sequence"/>
</dbReference>
<sequence length="131" mass="13951">MWSGGGSAGRSPANQFDTGMNGNDSVLAPLLKYVDGAPPPAWCPERSVCLWKIFCPTKRRPSHTGVYSADEFRGPFATDPMLCQVTLGFARLCIIPDHRPHQSPEGFPEGTSAHPSVAECLLTCGGSSGKC</sequence>
<proteinExistence type="predicted"/>
<organism evidence="1 2">
    <name type="scientific">Prorocentrum cordatum</name>
    <dbReference type="NCBI Taxonomy" id="2364126"/>
    <lineage>
        <taxon>Eukaryota</taxon>
        <taxon>Sar</taxon>
        <taxon>Alveolata</taxon>
        <taxon>Dinophyceae</taxon>
        <taxon>Prorocentrales</taxon>
        <taxon>Prorocentraceae</taxon>
        <taxon>Prorocentrum</taxon>
    </lineage>
</organism>
<reference evidence="1" key="1">
    <citation type="submission" date="2023-10" db="EMBL/GenBank/DDBJ databases">
        <authorList>
            <person name="Chen Y."/>
            <person name="Shah S."/>
            <person name="Dougan E. K."/>
            <person name="Thang M."/>
            <person name="Chan C."/>
        </authorList>
    </citation>
    <scope>NUCLEOTIDE SEQUENCE [LARGE SCALE GENOMIC DNA]</scope>
</reference>
<evidence type="ECO:0000313" key="1">
    <source>
        <dbReference type="EMBL" id="CAK0848166.1"/>
    </source>
</evidence>
<dbReference type="EMBL" id="CAUYUJ010014955">
    <property type="protein sequence ID" value="CAK0848166.1"/>
    <property type="molecule type" value="Genomic_DNA"/>
</dbReference>
<comment type="caution">
    <text evidence="1">The sequence shown here is derived from an EMBL/GenBank/DDBJ whole genome shotgun (WGS) entry which is preliminary data.</text>
</comment>
<gene>
    <name evidence="1" type="ORF">PCOR1329_LOCUS41181</name>
</gene>
<accession>A0ABN9TPZ5</accession>
<protein>
    <submittedName>
        <fullName evidence="1">Uncharacterized protein</fullName>
    </submittedName>
</protein>
<keyword evidence="2" id="KW-1185">Reference proteome</keyword>
<name>A0ABN9TPZ5_9DINO</name>
<evidence type="ECO:0000313" key="2">
    <source>
        <dbReference type="Proteomes" id="UP001189429"/>
    </source>
</evidence>